<feature type="domain" description="CRISPR type III-associated protein" evidence="2">
    <location>
        <begin position="63"/>
        <end position="225"/>
    </location>
</feature>
<evidence type="ECO:0000313" key="4">
    <source>
        <dbReference type="Proteomes" id="UP000236910"/>
    </source>
</evidence>
<sequence>MAEVGYFNVKFLPRKTYVELENFSMIDSMKKLNGIIKASVKSYTPIAFSSGEFYSKEGKVFYPLKKENGKIVVPGSSIKGTIRTYAEALSYSCHLDRPCGDAKDGLCIDCSMFGTSGREFSTMGKVHFNDTFIDSSVKIKDVGMPRQFKGNGNQIKLYSHKAKENGQKVFSYEAIDAGNVFEFEIQFHGMDKKELGLLVLAMGCGKDNSFGVKFGHGKNEGYGSAKIEIKELWIRPKEIFGKIERKDLSILDEYTDEYLKSVNRDVLGNLDQIKSDWGDAFNG</sequence>
<dbReference type="GO" id="GO:0051607">
    <property type="term" value="P:defense response to virus"/>
    <property type="evidence" value="ECO:0007669"/>
    <property type="project" value="UniProtKB-KW"/>
</dbReference>
<dbReference type="PANTHER" id="PTHR35579">
    <property type="entry name" value="CRISPR SYSTEM CMS ENDORIBONUCLEASE CSM3"/>
    <property type="match status" value="1"/>
</dbReference>
<dbReference type="Pfam" id="PF03787">
    <property type="entry name" value="RAMPs"/>
    <property type="match status" value="1"/>
</dbReference>
<name>A0A2J6X494_9BACT</name>
<dbReference type="Proteomes" id="UP000236910">
    <property type="component" value="Unassembled WGS sequence"/>
</dbReference>
<dbReference type="InterPro" id="IPR005537">
    <property type="entry name" value="RAMP_III_fam"/>
</dbReference>
<protein>
    <recommendedName>
        <fullName evidence="2">CRISPR type III-associated protein domain-containing protein</fullName>
    </recommendedName>
</protein>
<evidence type="ECO:0000259" key="2">
    <source>
        <dbReference type="Pfam" id="PF03787"/>
    </source>
</evidence>
<dbReference type="AlphaFoldDB" id="A0A2J6X494"/>
<gene>
    <name evidence="3" type="ORF">C0175_06075</name>
</gene>
<proteinExistence type="predicted"/>
<organism evidence="3 4">
    <name type="scientific">Caldisericum exile</name>
    <dbReference type="NCBI Taxonomy" id="693075"/>
    <lineage>
        <taxon>Bacteria</taxon>
        <taxon>Pseudomonadati</taxon>
        <taxon>Caldisericota/Cryosericota group</taxon>
        <taxon>Caldisericota</taxon>
        <taxon>Caldisericia</taxon>
        <taxon>Caldisericales</taxon>
        <taxon>Caldisericaceae</taxon>
        <taxon>Caldisericum</taxon>
    </lineage>
</organism>
<accession>A0A2J6X494</accession>
<evidence type="ECO:0000256" key="1">
    <source>
        <dbReference type="ARBA" id="ARBA00023118"/>
    </source>
</evidence>
<dbReference type="InterPro" id="IPR052216">
    <property type="entry name" value="CRISPR_Csm3_endoribonuclease"/>
</dbReference>
<evidence type="ECO:0000313" key="3">
    <source>
        <dbReference type="EMBL" id="PMP81115.1"/>
    </source>
</evidence>
<dbReference type="PANTHER" id="PTHR35579:SF3">
    <property type="entry name" value="CRISPR SYSTEM CMS ENDORIBONUCLEASE CSM3"/>
    <property type="match status" value="1"/>
</dbReference>
<reference evidence="3 4" key="1">
    <citation type="submission" date="2018-01" db="EMBL/GenBank/DDBJ databases">
        <title>Metagenomic assembled genomes from two thermal pools in the Uzon Caldera, Kamchatka, Russia.</title>
        <authorList>
            <person name="Wilkins L."/>
            <person name="Ettinger C."/>
        </authorList>
    </citation>
    <scope>NUCLEOTIDE SEQUENCE [LARGE SCALE GENOMIC DNA]</scope>
    <source>
        <strain evidence="3">ARK-10</strain>
    </source>
</reference>
<comment type="caution">
    <text evidence="3">The sequence shown here is derived from an EMBL/GenBank/DDBJ whole genome shotgun (WGS) entry which is preliminary data.</text>
</comment>
<keyword evidence="1" id="KW-0051">Antiviral defense</keyword>
<dbReference type="EMBL" id="PNIX01000347">
    <property type="protein sequence ID" value="PMP81115.1"/>
    <property type="molecule type" value="Genomic_DNA"/>
</dbReference>